<feature type="region of interest" description="Disordered" evidence="5">
    <location>
        <begin position="500"/>
        <end position="527"/>
    </location>
</feature>
<proteinExistence type="predicted"/>
<feature type="domain" description="CHY-type" evidence="7">
    <location>
        <begin position="233"/>
        <end position="300"/>
    </location>
</feature>
<dbReference type="GO" id="GO:0061630">
    <property type="term" value="F:ubiquitin protein ligase activity"/>
    <property type="evidence" value="ECO:0007669"/>
    <property type="project" value="TreeGrafter"/>
</dbReference>
<evidence type="ECO:0000259" key="7">
    <source>
        <dbReference type="PROSITE" id="PS51266"/>
    </source>
</evidence>
<name>A0A8H5THQ8_FUSHE</name>
<dbReference type="Gene3D" id="3.30.40.10">
    <property type="entry name" value="Zinc/RING finger domain, C3HC4 (zinc finger)"/>
    <property type="match status" value="1"/>
</dbReference>
<gene>
    <name evidence="9" type="ORF">FHETE_3732</name>
</gene>
<evidence type="ECO:0000313" key="10">
    <source>
        <dbReference type="Proteomes" id="UP000567885"/>
    </source>
</evidence>
<dbReference type="GO" id="GO:0016567">
    <property type="term" value="P:protein ubiquitination"/>
    <property type="evidence" value="ECO:0007669"/>
    <property type="project" value="TreeGrafter"/>
</dbReference>
<dbReference type="GO" id="GO:0008270">
    <property type="term" value="F:zinc ion binding"/>
    <property type="evidence" value="ECO:0007669"/>
    <property type="project" value="UniProtKB-KW"/>
</dbReference>
<accession>A0A8H5THQ8</accession>
<dbReference type="InterPro" id="IPR037274">
    <property type="entry name" value="Znf_CHY_sf"/>
</dbReference>
<dbReference type="PANTHER" id="PTHR21319:SF0">
    <property type="entry name" value="AND RING FINGER DOMAIN PROTEIN, PUTATIVE (AFU_ORTHOLOGUE AFUA_1G08900)-RELATED"/>
    <property type="match status" value="1"/>
</dbReference>
<feature type="region of interest" description="Disordered" evidence="5">
    <location>
        <begin position="25"/>
        <end position="70"/>
    </location>
</feature>
<feature type="domain" description="RING-type" evidence="6">
    <location>
        <begin position="369"/>
        <end position="411"/>
    </location>
</feature>
<dbReference type="SMART" id="SM00184">
    <property type="entry name" value="RING"/>
    <property type="match status" value="1"/>
</dbReference>
<keyword evidence="3" id="KW-0862">Zinc</keyword>
<feature type="region of interest" description="Disordered" evidence="5">
    <location>
        <begin position="573"/>
        <end position="614"/>
    </location>
</feature>
<evidence type="ECO:0000259" key="8">
    <source>
        <dbReference type="PROSITE" id="PS51270"/>
    </source>
</evidence>
<dbReference type="InterPro" id="IPR037275">
    <property type="entry name" value="Znf_CTCHY_sf"/>
</dbReference>
<keyword evidence="1" id="KW-0479">Metal-binding</keyword>
<dbReference type="GO" id="GO:0006511">
    <property type="term" value="P:ubiquitin-dependent protein catabolic process"/>
    <property type="evidence" value="ECO:0007669"/>
    <property type="project" value="TreeGrafter"/>
</dbReference>
<dbReference type="SUPFAM" id="SSF57850">
    <property type="entry name" value="RING/U-box"/>
    <property type="match status" value="1"/>
</dbReference>
<evidence type="ECO:0000313" key="9">
    <source>
        <dbReference type="EMBL" id="KAF5672429.1"/>
    </source>
</evidence>
<evidence type="ECO:0000256" key="5">
    <source>
        <dbReference type="SAM" id="MobiDB-lite"/>
    </source>
</evidence>
<evidence type="ECO:0000256" key="4">
    <source>
        <dbReference type="PROSITE-ProRule" id="PRU00601"/>
    </source>
</evidence>
<dbReference type="Pfam" id="PF13639">
    <property type="entry name" value="zf-RING_2"/>
    <property type="match status" value="1"/>
</dbReference>
<sequence length="614" mass="68537">MSSLVSEFLINPVLRQARRFSEISRSTFTGDGGDSTQHADAVSDSGLPDSPVSAPVPVPRPESAPVPIIDSPLTRPLSVSTLETRVEEIEPVPIMAQQSPSRDHIGIALSPISSRRIPEDDGMRELRSRIHIINARDIPQDEKARLIHDVLLEGYNSSKAVPLVKKILEKGDGLEQVLSQSPASRPLMFWQNQSEGEVFILSEEDKTPTFVPVKSPKRHGSETPVEAFEVTSETEQPLGCQHYERNVKLQCFTCKKWYTCRFCHDANEDHNLIRTETRNMLCMICTTPQKASDMCINCGEESAHYYCNICHLWENRQSKPIYHCNDCGICRRGMGLGKDFFHCKTCRACISTSIEGSHKCIERSTDCDCPICGEYLFTSPRPVVFMPCGHSIHKKCYEQHMKVSYKCPICNKSLTNMESQFRNLDVAIQTQPMPPEFRDTTAVILCNDCSGKSTVGYHWLGLKCSICRSYNTVELNIVGGSSAQQPVTDEQQPVAVIGRDASGSVSGNRGAVAVGNRRRHSSHGVEAQFRAPGRVARSVSPVNMGFDSIMAHLPPDEESEDDILGIWRMRNRNNNASDNDDESDIDDISDTLSDVEEDDDDEEDENEIVLFGHR</sequence>
<dbReference type="InterPro" id="IPR008913">
    <property type="entry name" value="Znf_CHY"/>
</dbReference>
<evidence type="ECO:0000256" key="3">
    <source>
        <dbReference type="ARBA" id="ARBA00022833"/>
    </source>
</evidence>
<dbReference type="InterPro" id="IPR039512">
    <property type="entry name" value="RCHY1_zinc-ribbon"/>
</dbReference>
<evidence type="ECO:0000256" key="1">
    <source>
        <dbReference type="ARBA" id="ARBA00022723"/>
    </source>
</evidence>
<dbReference type="SUPFAM" id="SSF161245">
    <property type="entry name" value="Zinc hairpin stack"/>
    <property type="match status" value="1"/>
</dbReference>
<dbReference type="Proteomes" id="UP000567885">
    <property type="component" value="Unassembled WGS sequence"/>
</dbReference>
<reference evidence="9 10" key="1">
    <citation type="submission" date="2020-05" db="EMBL/GenBank/DDBJ databases">
        <title>Identification and distribution of gene clusters putatively required for synthesis of sphingolipid metabolism inhibitors in phylogenetically diverse species of the filamentous fungus Fusarium.</title>
        <authorList>
            <person name="Kim H.-S."/>
            <person name="Busman M."/>
            <person name="Brown D.W."/>
            <person name="Divon H."/>
            <person name="Uhlig S."/>
            <person name="Proctor R.H."/>
        </authorList>
    </citation>
    <scope>NUCLEOTIDE SEQUENCE [LARGE SCALE GENOMIC DNA]</scope>
    <source>
        <strain evidence="9 10">NRRL 20693</strain>
    </source>
</reference>
<organism evidence="9 10">
    <name type="scientific">Fusarium heterosporum</name>
    <dbReference type="NCBI Taxonomy" id="42747"/>
    <lineage>
        <taxon>Eukaryota</taxon>
        <taxon>Fungi</taxon>
        <taxon>Dikarya</taxon>
        <taxon>Ascomycota</taxon>
        <taxon>Pezizomycotina</taxon>
        <taxon>Sordariomycetes</taxon>
        <taxon>Hypocreomycetidae</taxon>
        <taxon>Hypocreales</taxon>
        <taxon>Nectriaceae</taxon>
        <taxon>Fusarium</taxon>
        <taxon>Fusarium heterosporum species complex</taxon>
    </lineage>
</organism>
<dbReference type="OrthoDB" id="411372at2759"/>
<feature type="compositionally biased region" description="Acidic residues" evidence="5">
    <location>
        <begin position="578"/>
        <end position="607"/>
    </location>
</feature>
<dbReference type="EMBL" id="JAAGWQ010000060">
    <property type="protein sequence ID" value="KAF5672429.1"/>
    <property type="molecule type" value="Genomic_DNA"/>
</dbReference>
<dbReference type="Pfam" id="PF14599">
    <property type="entry name" value="zinc_ribbon_6"/>
    <property type="match status" value="1"/>
</dbReference>
<dbReference type="GO" id="GO:0005634">
    <property type="term" value="C:nucleus"/>
    <property type="evidence" value="ECO:0007669"/>
    <property type="project" value="TreeGrafter"/>
</dbReference>
<dbReference type="PROSITE" id="PS51266">
    <property type="entry name" value="ZF_CHY"/>
    <property type="match status" value="1"/>
</dbReference>
<evidence type="ECO:0000256" key="2">
    <source>
        <dbReference type="ARBA" id="ARBA00022771"/>
    </source>
</evidence>
<keyword evidence="2 4" id="KW-0863">Zinc-finger</keyword>
<dbReference type="Gene3D" id="2.20.28.10">
    <property type="match status" value="1"/>
</dbReference>
<dbReference type="Pfam" id="PF05495">
    <property type="entry name" value="zf-CHY"/>
    <property type="match status" value="1"/>
</dbReference>
<dbReference type="InterPro" id="IPR001841">
    <property type="entry name" value="Znf_RING"/>
</dbReference>
<feature type="compositionally biased region" description="Pro residues" evidence="5">
    <location>
        <begin position="54"/>
        <end position="64"/>
    </location>
</feature>
<dbReference type="SUPFAM" id="SSF161219">
    <property type="entry name" value="CHY zinc finger-like"/>
    <property type="match status" value="1"/>
</dbReference>
<keyword evidence="10" id="KW-1185">Reference proteome</keyword>
<dbReference type="InterPro" id="IPR013083">
    <property type="entry name" value="Znf_RING/FYVE/PHD"/>
</dbReference>
<dbReference type="InterPro" id="IPR017921">
    <property type="entry name" value="Znf_CTCHY"/>
</dbReference>
<feature type="compositionally biased region" description="Polar residues" evidence="5">
    <location>
        <begin position="25"/>
        <end position="38"/>
    </location>
</feature>
<evidence type="ECO:0000259" key="6">
    <source>
        <dbReference type="PROSITE" id="PS50089"/>
    </source>
</evidence>
<feature type="domain" description="CTCHY-type" evidence="8">
    <location>
        <begin position="302"/>
        <end position="368"/>
    </location>
</feature>
<dbReference type="AlphaFoldDB" id="A0A8H5THQ8"/>
<dbReference type="PANTHER" id="PTHR21319">
    <property type="entry name" value="RING FINGER AND CHY ZINC FINGER DOMAIN-CONTAINING PROTEIN 1"/>
    <property type="match status" value="1"/>
</dbReference>
<comment type="caution">
    <text evidence="9">The sequence shown here is derived from an EMBL/GenBank/DDBJ whole genome shotgun (WGS) entry which is preliminary data.</text>
</comment>
<dbReference type="PROSITE" id="PS51270">
    <property type="entry name" value="ZF_CTCHY"/>
    <property type="match status" value="1"/>
</dbReference>
<dbReference type="PROSITE" id="PS50089">
    <property type="entry name" value="ZF_RING_2"/>
    <property type="match status" value="1"/>
</dbReference>
<dbReference type="CDD" id="cd16464">
    <property type="entry name" value="RING-H2_Pirh2-like"/>
    <property type="match status" value="1"/>
</dbReference>
<protein>
    <submittedName>
        <fullName evidence="9">Zinc finger protein</fullName>
    </submittedName>
</protein>